<dbReference type="Gene3D" id="1.10.10.10">
    <property type="entry name" value="Winged helix-like DNA-binding domain superfamily/Winged helix DNA-binding domain"/>
    <property type="match status" value="1"/>
</dbReference>
<dbReference type="EMBL" id="FXTT01000001">
    <property type="protein sequence ID" value="SMP10406.1"/>
    <property type="molecule type" value="Genomic_DNA"/>
</dbReference>
<dbReference type="SUPFAM" id="SSF53850">
    <property type="entry name" value="Periplasmic binding protein-like II"/>
    <property type="match status" value="1"/>
</dbReference>
<dbReference type="PROSITE" id="PS50931">
    <property type="entry name" value="HTH_LYSR"/>
    <property type="match status" value="1"/>
</dbReference>
<dbReference type="InterPro" id="IPR036390">
    <property type="entry name" value="WH_DNA-bd_sf"/>
</dbReference>
<dbReference type="PANTHER" id="PTHR30126:SF94">
    <property type="entry name" value="LYSR FAMILY TRANSCRIPTIONAL REGULATOR"/>
    <property type="match status" value="1"/>
</dbReference>
<keyword evidence="7" id="KW-1185">Reference proteome</keyword>
<keyword evidence="2" id="KW-0805">Transcription regulation</keyword>
<name>A0ABY1NJI7_9HYPH</name>
<dbReference type="Proteomes" id="UP001157914">
    <property type="component" value="Unassembled WGS sequence"/>
</dbReference>
<dbReference type="SUPFAM" id="SSF46785">
    <property type="entry name" value="Winged helix' DNA-binding domain"/>
    <property type="match status" value="1"/>
</dbReference>
<dbReference type="InterPro" id="IPR005119">
    <property type="entry name" value="LysR_subst-bd"/>
</dbReference>
<keyword evidence="4" id="KW-0804">Transcription</keyword>
<feature type="domain" description="HTH lysR-type" evidence="5">
    <location>
        <begin position="1"/>
        <end position="58"/>
    </location>
</feature>
<organism evidence="6 7">
    <name type="scientific">Roseibium denhamense</name>
    <dbReference type="NCBI Taxonomy" id="76305"/>
    <lineage>
        <taxon>Bacteria</taxon>
        <taxon>Pseudomonadati</taxon>
        <taxon>Pseudomonadota</taxon>
        <taxon>Alphaproteobacteria</taxon>
        <taxon>Hyphomicrobiales</taxon>
        <taxon>Stappiaceae</taxon>
        <taxon>Roseibium</taxon>
    </lineage>
</organism>
<evidence type="ECO:0000256" key="3">
    <source>
        <dbReference type="ARBA" id="ARBA00023125"/>
    </source>
</evidence>
<keyword evidence="3 6" id="KW-0238">DNA-binding</keyword>
<evidence type="ECO:0000259" key="5">
    <source>
        <dbReference type="PROSITE" id="PS50931"/>
    </source>
</evidence>
<gene>
    <name evidence="6" type="ORF">SAMN06265374_1219</name>
</gene>
<evidence type="ECO:0000256" key="2">
    <source>
        <dbReference type="ARBA" id="ARBA00023015"/>
    </source>
</evidence>
<dbReference type="InterPro" id="IPR036388">
    <property type="entry name" value="WH-like_DNA-bd_sf"/>
</dbReference>
<evidence type="ECO:0000313" key="7">
    <source>
        <dbReference type="Proteomes" id="UP001157914"/>
    </source>
</evidence>
<dbReference type="Pfam" id="PF03466">
    <property type="entry name" value="LysR_substrate"/>
    <property type="match status" value="1"/>
</dbReference>
<comment type="similarity">
    <text evidence="1">Belongs to the LysR transcriptional regulatory family.</text>
</comment>
<dbReference type="Gene3D" id="3.40.190.10">
    <property type="entry name" value="Periplasmic binding protein-like II"/>
    <property type="match status" value="2"/>
</dbReference>
<evidence type="ECO:0000256" key="4">
    <source>
        <dbReference type="ARBA" id="ARBA00023163"/>
    </source>
</evidence>
<evidence type="ECO:0000313" key="6">
    <source>
        <dbReference type="EMBL" id="SMP10406.1"/>
    </source>
</evidence>
<dbReference type="RefSeq" id="WP_155191915.1">
    <property type="nucleotide sequence ID" value="NZ_BAAAEA010000001.1"/>
</dbReference>
<dbReference type="GO" id="GO:0003677">
    <property type="term" value="F:DNA binding"/>
    <property type="evidence" value="ECO:0007669"/>
    <property type="project" value="UniProtKB-KW"/>
</dbReference>
<dbReference type="InterPro" id="IPR000847">
    <property type="entry name" value="LysR_HTH_N"/>
</dbReference>
<dbReference type="PANTHER" id="PTHR30126">
    <property type="entry name" value="HTH-TYPE TRANSCRIPTIONAL REGULATOR"/>
    <property type="match status" value="1"/>
</dbReference>
<reference evidence="6 7" key="1">
    <citation type="submission" date="2017-05" db="EMBL/GenBank/DDBJ databases">
        <authorList>
            <person name="Varghese N."/>
            <person name="Submissions S."/>
        </authorList>
    </citation>
    <scope>NUCLEOTIDE SEQUENCE [LARGE SCALE GENOMIC DNA]</scope>
    <source>
        <strain evidence="6 7">DSM 15949</strain>
    </source>
</reference>
<evidence type="ECO:0000256" key="1">
    <source>
        <dbReference type="ARBA" id="ARBA00009437"/>
    </source>
</evidence>
<protein>
    <submittedName>
        <fullName evidence="6">DNA-binding transcriptional regulator, LysR family</fullName>
    </submittedName>
</protein>
<sequence>MDTRFLRSLITVVECGSIARASRMEGCTAAAISQRIRALENELGLQLLNRSAHAASPTTACLRLLPRAKAILEDVEQLTAPAFPDELVGVFRLGAISTALTDYVPAIVRKFRETAPKVSLHIRPGTSQSLYDDLIEARIDAAITVSPPFMLPKSVRSLPIAKQPFVQIFPRSAETDTGSLPWILYDRKSWGGRLVWPEIEDAVSRAQVICELDAVESIALMVEEGVGQAVLPRWAGLKRLEPSLLVKPLTSRSDGARPLTILAPAVSDLSSQIDILADAVIATKD</sequence>
<proteinExistence type="inferred from homology"/>
<accession>A0ABY1NJI7</accession>
<comment type="caution">
    <text evidence="6">The sequence shown here is derived from an EMBL/GenBank/DDBJ whole genome shotgun (WGS) entry which is preliminary data.</text>
</comment>
<dbReference type="Pfam" id="PF00126">
    <property type="entry name" value="HTH_1"/>
    <property type="match status" value="1"/>
</dbReference>